<dbReference type="InterPro" id="IPR029032">
    <property type="entry name" value="AhpD-like"/>
</dbReference>
<evidence type="ECO:0000313" key="2">
    <source>
        <dbReference type="EMBL" id="SDI37642.1"/>
    </source>
</evidence>
<dbReference type="PANTHER" id="PTHR35446:SF2">
    <property type="entry name" value="CARBOXYMUCONOLACTONE DECARBOXYLASE-LIKE DOMAIN-CONTAINING PROTEIN"/>
    <property type="match status" value="1"/>
</dbReference>
<dbReference type="Pfam" id="PF02627">
    <property type="entry name" value="CMD"/>
    <property type="match status" value="1"/>
</dbReference>
<dbReference type="NCBIfam" id="TIGR00778">
    <property type="entry name" value="ahpD_dom"/>
    <property type="match status" value="1"/>
</dbReference>
<dbReference type="Gene3D" id="1.20.1290.10">
    <property type="entry name" value="AhpD-like"/>
    <property type="match status" value="1"/>
</dbReference>
<dbReference type="AlphaFoldDB" id="A0A2X2XM86"/>
<gene>
    <name evidence="3" type="ORF">NCTC13492_00558</name>
    <name evidence="2" type="ORF">SAMN05421542_1018</name>
</gene>
<name>A0A2X2XM86_CHRJE</name>
<dbReference type="Proteomes" id="UP000199426">
    <property type="component" value="Unassembled WGS sequence"/>
</dbReference>
<evidence type="ECO:0000313" key="3">
    <source>
        <dbReference type="EMBL" id="SQB26879.1"/>
    </source>
</evidence>
<evidence type="ECO:0000259" key="1">
    <source>
        <dbReference type="Pfam" id="PF02627"/>
    </source>
</evidence>
<dbReference type="EMBL" id="UAWB01000002">
    <property type="protein sequence ID" value="SQB26879.1"/>
    <property type="molecule type" value="Genomic_DNA"/>
</dbReference>
<evidence type="ECO:0000313" key="4">
    <source>
        <dbReference type="Proteomes" id="UP000199426"/>
    </source>
</evidence>
<protein>
    <submittedName>
        <fullName evidence="2">Alkylhydroperoxidase AhpD family core domain-containing protein</fullName>
    </submittedName>
    <submittedName>
        <fullName evidence="3">Argininosuccinate synthase</fullName>
    </submittedName>
</protein>
<dbReference type="InterPro" id="IPR003779">
    <property type="entry name" value="CMD-like"/>
</dbReference>
<dbReference type="STRING" id="445960.SAMN05421542_1018"/>
<dbReference type="GO" id="GO:0051920">
    <property type="term" value="F:peroxiredoxin activity"/>
    <property type="evidence" value="ECO:0007669"/>
    <property type="project" value="InterPro"/>
</dbReference>
<evidence type="ECO:0000313" key="5">
    <source>
        <dbReference type="Proteomes" id="UP000251670"/>
    </source>
</evidence>
<sequence length="145" mass="16408">MKKRIDLSSVSSAAYKRIIALDTTIQNSGLDKTHLELIKIRASQINGCAYCLNLHTRDAVNQGETAQRIFLLNAWRETKLFSEEERTILAMTEEITLISKNGLSEDTYQIAVQLFPEEYIGLIIMAIITINAWNRVAISTHKPLD</sequence>
<keyword evidence="4" id="KW-1185">Reference proteome</keyword>
<organism evidence="3 5">
    <name type="scientific">Chryseobacterium jejuense</name>
    <dbReference type="NCBI Taxonomy" id="445960"/>
    <lineage>
        <taxon>Bacteria</taxon>
        <taxon>Pseudomonadati</taxon>
        <taxon>Bacteroidota</taxon>
        <taxon>Flavobacteriia</taxon>
        <taxon>Flavobacteriales</taxon>
        <taxon>Weeksellaceae</taxon>
        <taxon>Chryseobacterium group</taxon>
        <taxon>Chryseobacterium</taxon>
    </lineage>
</organism>
<reference evidence="3 5" key="2">
    <citation type="submission" date="2018-06" db="EMBL/GenBank/DDBJ databases">
        <authorList>
            <consortium name="Pathogen Informatics"/>
            <person name="Doyle S."/>
        </authorList>
    </citation>
    <scope>NUCLEOTIDE SEQUENCE [LARGE SCALE GENOMIC DNA]</scope>
    <source>
        <strain evidence="3 5">NCTC13492</strain>
    </source>
</reference>
<dbReference type="SUPFAM" id="SSF69118">
    <property type="entry name" value="AhpD-like"/>
    <property type="match status" value="1"/>
</dbReference>
<dbReference type="OrthoDB" id="9801997at2"/>
<dbReference type="EMBL" id="FNEG01000001">
    <property type="protein sequence ID" value="SDI37642.1"/>
    <property type="molecule type" value="Genomic_DNA"/>
</dbReference>
<dbReference type="InterPro" id="IPR004675">
    <property type="entry name" value="AhpD_core"/>
</dbReference>
<feature type="domain" description="Carboxymuconolactone decarboxylase-like" evidence="1">
    <location>
        <begin position="15"/>
        <end position="94"/>
    </location>
</feature>
<dbReference type="Proteomes" id="UP000251670">
    <property type="component" value="Unassembled WGS sequence"/>
</dbReference>
<dbReference type="PANTHER" id="PTHR35446">
    <property type="entry name" value="SI:CH211-175M2.5"/>
    <property type="match status" value="1"/>
</dbReference>
<proteinExistence type="predicted"/>
<dbReference type="RefSeq" id="WP_089734124.1">
    <property type="nucleotide sequence ID" value="NZ_FNEG01000001.1"/>
</dbReference>
<reference evidence="2 4" key="1">
    <citation type="submission" date="2016-10" db="EMBL/GenBank/DDBJ databases">
        <authorList>
            <person name="Varghese N."/>
            <person name="Submissions S."/>
        </authorList>
    </citation>
    <scope>NUCLEOTIDE SEQUENCE [LARGE SCALE GENOMIC DNA]</scope>
    <source>
        <strain evidence="2 4">DSM 19299</strain>
    </source>
</reference>
<accession>A0A2X2XM86</accession>